<keyword evidence="5 6" id="KW-0472">Membrane</keyword>
<evidence type="ECO:0000256" key="3">
    <source>
        <dbReference type="ARBA" id="ARBA00022692"/>
    </source>
</evidence>
<dbReference type="PANTHER" id="PTHR45649:SF26">
    <property type="entry name" value="OS04G0435100 PROTEIN"/>
    <property type="match status" value="1"/>
</dbReference>
<comment type="subcellular location">
    <subcellularLocation>
        <location evidence="1">Membrane</location>
        <topology evidence="1">Multi-pass membrane protein</topology>
    </subcellularLocation>
</comment>
<evidence type="ECO:0000256" key="5">
    <source>
        <dbReference type="ARBA" id="ARBA00023136"/>
    </source>
</evidence>
<protein>
    <submittedName>
        <fullName evidence="7">Amino acid permease</fullName>
    </submittedName>
</protein>
<feature type="transmembrane region" description="Helical" evidence="6">
    <location>
        <begin position="109"/>
        <end position="128"/>
    </location>
</feature>
<keyword evidence="8" id="KW-1185">Reference proteome</keyword>
<dbReference type="Proteomes" id="UP001152308">
    <property type="component" value="Unassembled WGS sequence"/>
</dbReference>
<accession>A0ABT6BPR8</accession>
<feature type="transmembrane region" description="Helical" evidence="6">
    <location>
        <begin position="430"/>
        <end position="447"/>
    </location>
</feature>
<feature type="transmembrane region" description="Helical" evidence="6">
    <location>
        <begin position="67"/>
        <end position="88"/>
    </location>
</feature>
<feature type="transmembrane region" description="Helical" evidence="6">
    <location>
        <begin position="32"/>
        <end position="55"/>
    </location>
</feature>
<dbReference type="EMBL" id="JAKJLQ010000001">
    <property type="protein sequence ID" value="MDF6099866.1"/>
    <property type="molecule type" value="Genomic_DNA"/>
</dbReference>
<keyword evidence="3 6" id="KW-0812">Transmembrane</keyword>
<dbReference type="RefSeq" id="WP_265968800.1">
    <property type="nucleotide sequence ID" value="NZ_JAKJLQ010000001.1"/>
</dbReference>
<dbReference type="InterPro" id="IPR002293">
    <property type="entry name" value="AA/rel_permease1"/>
</dbReference>
<evidence type="ECO:0000256" key="2">
    <source>
        <dbReference type="ARBA" id="ARBA00022448"/>
    </source>
</evidence>
<dbReference type="PIRSF" id="PIRSF006060">
    <property type="entry name" value="AA_transporter"/>
    <property type="match status" value="1"/>
</dbReference>
<feature type="transmembrane region" description="Helical" evidence="6">
    <location>
        <begin position="453"/>
        <end position="474"/>
    </location>
</feature>
<evidence type="ECO:0000256" key="6">
    <source>
        <dbReference type="SAM" id="Phobius"/>
    </source>
</evidence>
<dbReference type="PANTHER" id="PTHR45649">
    <property type="entry name" value="AMINO-ACID PERMEASE BAT1"/>
    <property type="match status" value="1"/>
</dbReference>
<feature type="transmembrane region" description="Helical" evidence="6">
    <location>
        <begin position="263"/>
        <end position="285"/>
    </location>
</feature>
<evidence type="ECO:0000313" key="8">
    <source>
        <dbReference type="Proteomes" id="UP001152308"/>
    </source>
</evidence>
<reference evidence="7" key="1">
    <citation type="journal article" date="2022" name="Data Brief">
        <title>Draft genome sequence data of Gordonia hongkongensis strain EUFUS-Z928 isolated from the octocoral Eunicea fusca.</title>
        <authorList>
            <person name="Sanchez-Suarez J."/>
            <person name="Diaz L."/>
            <person name="Melo-Bolivar J."/>
            <person name="Villamil L."/>
        </authorList>
    </citation>
    <scope>NUCLEOTIDE SEQUENCE</scope>
    <source>
        <strain evidence="7">EUFUS-Z928</strain>
    </source>
</reference>
<evidence type="ECO:0000256" key="4">
    <source>
        <dbReference type="ARBA" id="ARBA00022989"/>
    </source>
</evidence>
<feature type="transmembrane region" description="Helical" evidence="6">
    <location>
        <begin position="221"/>
        <end position="242"/>
    </location>
</feature>
<evidence type="ECO:0000313" key="7">
    <source>
        <dbReference type="EMBL" id="MDF6099866.1"/>
    </source>
</evidence>
<feature type="transmembrane region" description="Helical" evidence="6">
    <location>
        <begin position="388"/>
        <end position="410"/>
    </location>
</feature>
<name>A0ABT6BPR8_9ACTN</name>
<keyword evidence="2" id="KW-0813">Transport</keyword>
<reference evidence="7" key="2">
    <citation type="submission" date="2022-01" db="EMBL/GenBank/DDBJ databases">
        <authorList>
            <person name="Sanchez-Suarez J."/>
            <person name="Villamil L."/>
            <person name="Diaz L.E."/>
        </authorList>
    </citation>
    <scope>NUCLEOTIDE SEQUENCE</scope>
    <source>
        <strain evidence="7">EUFUS-Z928</strain>
    </source>
</reference>
<feature type="transmembrane region" description="Helical" evidence="6">
    <location>
        <begin position="362"/>
        <end position="382"/>
    </location>
</feature>
<organism evidence="7 8">
    <name type="scientific">Gordonia hongkongensis</name>
    <dbReference type="NCBI Taxonomy" id="1701090"/>
    <lineage>
        <taxon>Bacteria</taxon>
        <taxon>Bacillati</taxon>
        <taxon>Actinomycetota</taxon>
        <taxon>Actinomycetes</taxon>
        <taxon>Mycobacteriales</taxon>
        <taxon>Gordoniaceae</taxon>
        <taxon>Gordonia</taxon>
    </lineage>
</organism>
<dbReference type="Pfam" id="PF13520">
    <property type="entry name" value="AA_permease_2"/>
    <property type="match status" value="1"/>
</dbReference>
<gene>
    <name evidence="7" type="ORF">L2299_02250</name>
</gene>
<evidence type="ECO:0000256" key="1">
    <source>
        <dbReference type="ARBA" id="ARBA00004141"/>
    </source>
</evidence>
<sequence>MAEDVVTPAGAGSGSPDEIRISGYRPELRRTLGGFAVFAISFAFISVAVGIFATYGSVLTTAGPVGIWLWIVAAVGQTLIALVVAQFAARIALSGSSYQWASRLANPKIGWFFGWLSFWYLAIGVVAMDNALASQALMPLAGMAEDEDVARVITLVVLVIQAVLVIASTRLLGLFTSGAVAVELAIVAILILVLAAVMVFSGSGHPGNLVSEGVAAGAPDYWAIGGGVMAAMVMGLTTLVGFDSAANLAEEAKDPFRSVPRAIVGSVVAAAVLGLVFLIVLTTAIEDVRAVTADGSPVAAIIREQLGPVAERILLACIVFAMFGAGMVVMAACARQVFAMARDRRFPAHRLMARVNRRTQTPVPATLLILGVGVVLMVALPGAALIELIIASTILPALIYGGTVVLYLVVRKRLERKSGGFSLGRLEMPVAVAALIWVGVALLVLVTPDDARVPTLIVLGLIAAGGLYFVALLFGPGRVLEHEPGVDEFAAAAEPAETESDRAEPDRS</sequence>
<feature type="transmembrane region" description="Helical" evidence="6">
    <location>
        <begin position="148"/>
        <end position="167"/>
    </location>
</feature>
<dbReference type="Gene3D" id="1.20.1740.10">
    <property type="entry name" value="Amino acid/polyamine transporter I"/>
    <property type="match status" value="1"/>
</dbReference>
<keyword evidence="4 6" id="KW-1133">Transmembrane helix</keyword>
<feature type="transmembrane region" description="Helical" evidence="6">
    <location>
        <begin position="313"/>
        <end position="341"/>
    </location>
</feature>
<feature type="transmembrane region" description="Helical" evidence="6">
    <location>
        <begin position="179"/>
        <end position="201"/>
    </location>
</feature>
<comment type="caution">
    <text evidence="7">The sequence shown here is derived from an EMBL/GenBank/DDBJ whole genome shotgun (WGS) entry which is preliminary data.</text>
</comment>
<proteinExistence type="predicted"/>